<evidence type="ECO:0000313" key="2">
    <source>
        <dbReference type="EMBL" id="ORX59042.1"/>
    </source>
</evidence>
<feature type="region of interest" description="Disordered" evidence="1">
    <location>
        <begin position="209"/>
        <end position="241"/>
    </location>
</feature>
<feature type="compositionally biased region" description="Basic residues" evidence="1">
    <location>
        <begin position="68"/>
        <end position="85"/>
    </location>
</feature>
<feature type="region of interest" description="Disordered" evidence="1">
    <location>
        <begin position="256"/>
        <end position="299"/>
    </location>
</feature>
<gene>
    <name evidence="2" type="ORF">DM01DRAFT_1405629</name>
</gene>
<feature type="compositionally biased region" description="Polar residues" evidence="1">
    <location>
        <begin position="256"/>
        <end position="269"/>
    </location>
</feature>
<protein>
    <submittedName>
        <fullName evidence="2">Uncharacterized protein</fullName>
    </submittedName>
</protein>
<accession>A0A1X2GQN6</accession>
<dbReference type="AlphaFoldDB" id="A0A1X2GQN6"/>
<keyword evidence="3" id="KW-1185">Reference proteome</keyword>
<name>A0A1X2GQN6_9FUNG</name>
<sequence>MLCFSTQDQEEEHGNAFDLTWHNYLPSCACFPQSSNAIRLADDDPDHLFIAPSFYNDHLPDELLPQRGSRRHKKRSKKRRRHKKNYTSSSQSEYDDLFTSESQDAEFLQDDHIAQIPKGTYYAERSVPTPFVIGEQTWEPDNQSPTDREWPQASVSAAAQAAQAILGERLDDLTEKLVLIRNNMMHMNSHEDNDDAATIHTLKTIRRHANEDDDSDHPPTSSSRYPQEPTASPPIDIPTSSILHHNSRRFSSNITADFGQFGSSPSSAPKNHPFSYFTQQELDASDQASLDPPLDKDSGLQGILNLSKWFG</sequence>
<feature type="region of interest" description="Disordered" evidence="1">
    <location>
        <begin position="60"/>
        <end position="95"/>
    </location>
</feature>
<evidence type="ECO:0000313" key="3">
    <source>
        <dbReference type="Proteomes" id="UP000242146"/>
    </source>
</evidence>
<proteinExistence type="predicted"/>
<dbReference type="Proteomes" id="UP000242146">
    <property type="component" value="Unassembled WGS sequence"/>
</dbReference>
<dbReference type="EMBL" id="MCGT01000006">
    <property type="protein sequence ID" value="ORX59042.1"/>
    <property type="molecule type" value="Genomic_DNA"/>
</dbReference>
<comment type="caution">
    <text evidence="2">The sequence shown here is derived from an EMBL/GenBank/DDBJ whole genome shotgun (WGS) entry which is preliminary data.</text>
</comment>
<feature type="compositionally biased region" description="Polar residues" evidence="1">
    <location>
        <begin position="276"/>
        <end position="288"/>
    </location>
</feature>
<evidence type="ECO:0000256" key="1">
    <source>
        <dbReference type="SAM" id="MobiDB-lite"/>
    </source>
</evidence>
<reference evidence="2 3" key="1">
    <citation type="submission" date="2016-07" db="EMBL/GenBank/DDBJ databases">
        <title>Pervasive Adenine N6-methylation of Active Genes in Fungi.</title>
        <authorList>
            <consortium name="DOE Joint Genome Institute"/>
            <person name="Mondo S.J."/>
            <person name="Dannebaum R.O."/>
            <person name="Kuo R.C."/>
            <person name="Labutti K."/>
            <person name="Haridas S."/>
            <person name="Kuo A."/>
            <person name="Salamov A."/>
            <person name="Ahrendt S.R."/>
            <person name="Lipzen A."/>
            <person name="Sullivan W."/>
            <person name="Andreopoulos W.B."/>
            <person name="Clum A."/>
            <person name="Lindquist E."/>
            <person name="Daum C."/>
            <person name="Ramamoorthy G.K."/>
            <person name="Gryganskyi A."/>
            <person name="Culley D."/>
            <person name="Magnuson J.K."/>
            <person name="James T.Y."/>
            <person name="O'Malley M.A."/>
            <person name="Stajich J.E."/>
            <person name="Spatafora J.W."/>
            <person name="Visel A."/>
            <person name="Grigoriev I.V."/>
        </authorList>
    </citation>
    <scope>NUCLEOTIDE SEQUENCE [LARGE SCALE GENOMIC DNA]</scope>
    <source>
        <strain evidence="2 3">NRRL 3301</strain>
    </source>
</reference>
<dbReference type="OrthoDB" id="2289342at2759"/>
<organism evidence="2 3">
    <name type="scientific">Hesseltinella vesiculosa</name>
    <dbReference type="NCBI Taxonomy" id="101127"/>
    <lineage>
        <taxon>Eukaryota</taxon>
        <taxon>Fungi</taxon>
        <taxon>Fungi incertae sedis</taxon>
        <taxon>Mucoromycota</taxon>
        <taxon>Mucoromycotina</taxon>
        <taxon>Mucoromycetes</taxon>
        <taxon>Mucorales</taxon>
        <taxon>Cunninghamellaceae</taxon>
        <taxon>Hesseltinella</taxon>
    </lineage>
</organism>